<gene>
    <name evidence="1" type="ORF">DSO57_1000303</name>
</gene>
<organism evidence="1 2">
    <name type="scientific">Entomophthora muscae</name>
    <dbReference type="NCBI Taxonomy" id="34485"/>
    <lineage>
        <taxon>Eukaryota</taxon>
        <taxon>Fungi</taxon>
        <taxon>Fungi incertae sedis</taxon>
        <taxon>Zoopagomycota</taxon>
        <taxon>Entomophthoromycotina</taxon>
        <taxon>Entomophthoromycetes</taxon>
        <taxon>Entomophthorales</taxon>
        <taxon>Entomophthoraceae</taxon>
        <taxon>Entomophthora</taxon>
    </lineage>
</organism>
<proteinExistence type="predicted"/>
<dbReference type="EMBL" id="QTSX02002841">
    <property type="protein sequence ID" value="KAJ9075017.1"/>
    <property type="molecule type" value="Genomic_DNA"/>
</dbReference>
<keyword evidence="2" id="KW-1185">Reference proteome</keyword>
<comment type="caution">
    <text evidence="1">The sequence shown here is derived from an EMBL/GenBank/DDBJ whole genome shotgun (WGS) entry which is preliminary data.</text>
</comment>
<evidence type="ECO:0000313" key="1">
    <source>
        <dbReference type="EMBL" id="KAJ9075017.1"/>
    </source>
</evidence>
<name>A0ACC2TL85_9FUNG</name>
<accession>A0ACC2TL85</accession>
<evidence type="ECO:0000313" key="2">
    <source>
        <dbReference type="Proteomes" id="UP001165960"/>
    </source>
</evidence>
<reference evidence="1" key="1">
    <citation type="submission" date="2022-04" db="EMBL/GenBank/DDBJ databases">
        <title>Genome of the entomopathogenic fungus Entomophthora muscae.</title>
        <authorList>
            <person name="Elya C."/>
            <person name="Lovett B.R."/>
            <person name="Lee E."/>
            <person name="Macias A.M."/>
            <person name="Hajek A.E."/>
            <person name="De Bivort B.L."/>
            <person name="Kasson M.T."/>
            <person name="De Fine Licht H.H."/>
            <person name="Stajich J.E."/>
        </authorList>
    </citation>
    <scope>NUCLEOTIDE SEQUENCE</scope>
    <source>
        <strain evidence="1">Berkeley</strain>
    </source>
</reference>
<dbReference type="Proteomes" id="UP001165960">
    <property type="component" value="Unassembled WGS sequence"/>
</dbReference>
<sequence length="143" mass="15166">MTSNKATRASLLTSPGKLTAPNGSEATSSNATNEPGGSQSVVSNIFWVIQQIQYQLGLLNTLPFGSSALKTSIPNLHSPSSSNPSAHTQSNSNENASTPTDVMKHHLQEVDSDSTPNHIKPVEAESQANTTPTSPRVYNYFIG</sequence>
<protein>
    <submittedName>
        <fullName evidence="1">Uncharacterized protein</fullName>
    </submittedName>
</protein>